<dbReference type="InParanoid" id="A0A078AQC3"/>
<proteinExistence type="predicted"/>
<dbReference type="InterPro" id="IPR036116">
    <property type="entry name" value="FN3_sf"/>
</dbReference>
<keyword evidence="1" id="KW-0175">Coiled coil</keyword>
<sequence>MSNSQLHIQLNELLKCSECFCSVLSKDFKLSKCCNTLICDQCIISQKDDKENSTQTLAIQAKNLNQTVSYDQSCQKCHIQRVKYTRKSSYHLLSTLANRYLQDQQLIQQKNCQRCEEQDATEVRTQLEQQQKNLINQVDKYYDQKSSKVNLNYQALTKQQQQNDFITQICQFISGNVYKQQNKIIISNLEQAFSNDINFEQDSDTFNKQIKHISSFIDENLSNMKKLVVQFESNIDLKLDSEEINHDDQQRFDFQQMIQREQSHAKFDSLCNISQVQDSVQSQKKSDYKLHLESSMVITENQESKILRESNMHSQQKINQTYCAIDKGDLIKSEAENDEDSIYKPQNSKVIQTQRDIRASAGNLFSNSLKNKSILNRQSSSQTSNSSMNVNAQLKNQNSKKLVTNISSNQPLETSINIVNNLNFSTHLEKVTSIQVSQRGSVKNFSNQSNLNNSGTFQGSASSRQNSSMRNKLSNFASNSTATPATQRNQNINDYLSQPNYSSNPNQSIDQRHQSSQSSVRRSRGEVGMSQSRRLASQADKEAEEQARVEKEQMEVLNKDPLSVRKFTNICVTSNAIQVSWNHPNQLMKDKKALLYELQYGIGNKVNNKEQFRKIYQGKAHRCIITDLNSKTNYRFRVAPIIQKTKEEGGNQVGVWSEPITVQTKDIQNFDPNTFGNCAQLISKNPTQSSGQSATFQERLINFTQAGTIASIYGYSFGEHLWSFRIKFEEQLNLANSDLSGIMIVGVINKKSSVVSNKLYGGIVNYTLQGGDILVKVYLDANKRTMTIFTSSKPEGEVFTDLPKDGLFYPAIQNKTQKFSKNAKLYVGYKFDLPIPSDKQKIKLDDIPENQEFLGSNFLEQINEIPCQKVEVS</sequence>
<gene>
    <name evidence="4" type="primary">Contig9780.g10457</name>
    <name evidence="4" type="ORF">STYLEM_13208</name>
</gene>
<evidence type="ECO:0000256" key="1">
    <source>
        <dbReference type="SAM" id="Coils"/>
    </source>
</evidence>
<organism evidence="4 5">
    <name type="scientific">Stylonychia lemnae</name>
    <name type="common">Ciliate</name>
    <dbReference type="NCBI Taxonomy" id="5949"/>
    <lineage>
        <taxon>Eukaryota</taxon>
        <taxon>Sar</taxon>
        <taxon>Alveolata</taxon>
        <taxon>Ciliophora</taxon>
        <taxon>Intramacronucleata</taxon>
        <taxon>Spirotrichea</taxon>
        <taxon>Stichotrichia</taxon>
        <taxon>Sporadotrichida</taxon>
        <taxon>Oxytrichidae</taxon>
        <taxon>Stylonychinae</taxon>
        <taxon>Stylonychia</taxon>
    </lineage>
</organism>
<evidence type="ECO:0000259" key="3">
    <source>
        <dbReference type="PROSITE" id="PS50853"/>
    </source>
</evidence>
<accession>A0A078AQC3</accession>
<dbReference type="PROSITE" id="PS50853">
    <property type="entry name" value="FN3"/>
    <property type="match status" value="1"/>
</dbReference>
<dbReference type="InterPro" id="IPR013783">
    <property type="entry name" value="Ig-like_fold"/>
</dbReference>
<dbReference type="Proteomes" id="UP000039865">
    <property type="component" value="Unassembled WGS sequence"/>
</dbReference>
<evidence type="ECO:0000313" key="4">
    <source>
        <dbReference type="EMBL" id="CDW84151.1"/>
    </source>
</evidence>
<dbReference type="Gene3D" id="2.60.40.10">
    <property type="entry name" value="Immunoglobulins"/>
    <property type="match status" value="1"/>
</dbReference>
<dbReference type="EMBL" id="CCKQ01012524">
    <property type="protein sequence ID" value="CDW84151.1"/>
    <property type="molecule type" value="Genomic_DNA"/>
</dbReference>
<dbReference type="CDD" id="cd00063">
    <property type="entry name" value="FN3"/>
    <property type="match status" value="1"/>
</dbReference>
<protein>
    <submittedName>
        <fullName evidence="4">Tripartite motif-containing protein 67</fullName>
    </submittedName>
</protein>
<evidence type="ECO:0000256" key="2">
    <source>
        <dbReference type="SAM" id="MobiDB-lite"/>
    </source>
</evidence>
<reference evidence="4 5" key="1">
    <citation type="submission" date="2014-06" db="EMBL/GenBank/DDBJ databases">
        <authorList>
            <person name="Swart Estienne"/>
        </authorList>
    </citation>
    <scope>NUCLEOTIDE SEQUENCE [LARGE SCALE GENOMIC DNA]</scope>
    <source>
        <strain evidence="4 5">130c</strain>
    </source>
</reference>
<feature type="coiled-coil region" evidence="1">
    <location>
        <begin position="117"/>
        <end position="144"/>
    </location>
</feature>
<dbReference type="SUPFAM" id="SSF49265">
    <property type="entry name" value="Fibronectin type III"/>
    <property type="match status" value="1"/>
</dbReference>
<feature type="compositionally biased region" description="Low complexity" evidence="2">
    <location>
        <begin position="497"/>
        <end position="520"/>
    </location>
</feature>
<dbReference type="SMART" id="SM00060">
    <property type="entry name" value="FN3"/>
    <property type="match status" value="1"/>
</dbReference>
<name>A0A078AQC3_STYLE</name>
<evidence type="ECO:0000313" key="5">
    <source>
        <dbReference type="Proteomes" id="UP000039865"/>
    </source>
</evidence>
<keyword evidence="5" id="KW-1185">Reference proteome</keyword>
<dbReference type="OrthoDB" id="313229at2759"/>
<feature type="region of interest" description="Disordered" evidence="2">
    <location>
        <begin position="444"/>
        <end position="470"/>
    </location>
</feature>
<feature type="region of interest" description="Disordered" evidence="2">
    <location>
        <begin position="493"/>
        <end position="547"/>
    </location>
</feature>
<dbReference type="AlphaFoldDB" id="A0A078AQC3"/>
<feature type="domain" description="Fibronectin type-III" evidence="3">
    <location>
        <begin position="563"/>
        <end position="667"/>
    </location>
</feature>
<dbReference type="InterPro" id="IPR003961">
    <property type="entry name" value="FN3_dom"/>
</dbReference>